<dbReference type="EMBL" id="AP014648">
    <property type="protein sequence ID" value="BAQ16101.1"/>
    <property type="molecule type" value="Genomic_DNA"/>
</dbReference>
<proteinExistence type="predicted"/>
<organism evidence="1 2">
    <name type="scientific">Methyloceanibacter caenitepidi</name>
    <dbReference type="NCBI Taxonomy" id="1384459"/>
    <lineage>
        <taxon>Bacteria</taxon>
        <taxon>Pseudomonadati</taxon>
        <taxon>Pseudomonadota</taxon>
        <taxon>Alphaproteobacteria</taxon>
        <taxon>Hyphomicrobiales</taxon>
        <taxon>Hyphomicrobiaceae</taxon>
        <taxon>Methyloceanibacter</taxon>
    </lineage>
</organism>
<evidence type="ECO:0000313" key="1">
    <source>
        <dbReference type="EMBL" id="BAQ16101.1"/>
    </source>
</evidence>
<dbReference type="KEGG" id="mcg:GL4_0638"/>
<accession>A0A0A8K018</accession>
<dbReference type="OrthoDB" id="8448033at2"/>
<dbReference type="HOGENOM" id="CLU_917679_0_0_5"/>
<evidence type="ECO:0000313" key="2">
    <source>
        <dbReference type="Proteomes" id="UP000031643"/>
    </source>
</evidence>
<name>A0A0A8K018_9HYPH</name>
<protein>
    <submittedName>
        <fullName evidence="1">Uncharacterized protein</fullName>
    </submittedName>
</protein>
<dbReference type="RefSeq" id="WP_045364449.1">
    <property type="nucleotide sequence ID" value="NZ_AP014648.1"/>
</dbReference>
<gene>
    <name evidence="1" type="ORF">GL4_0638</name>
</gene>
<dbReference type="Proteomes" id="UP000031643">
    <property type="component" value="Chromosome"/>
</dbReference>
<dbReference type="STRING" id="1384459.GL4_0638"/>
<sequence>MSSFDVVEVALGSAVAQSGTIVIDYPENRYSGSYVGYGHKIYAEGLQRHFTQDGGEISVAFTTSITITYNGATSIPANTAVMVELNRAGDDRADILAGLPGGVTPMLPYLIDLGTPDMLDAGGICEAQSDTGAHDLTINGDLASGGVVVLDVPRNVIADSGGADTAVLTVYGEDVYGQPMAESITLNGSTAVPGKKAFKKITRVAASATISNGAFLGTGDVIGLPVFLPYNTAGLVIGDFENGTFDASLDGTLTAGVQTTPTATTGDVRGTYDPGATLDGATAIQLAVFLADPTYKGVNQYAG</sequence>
<dbReference type="AlphaFoldDB" id="A0A0A8K018"/>
<keyword evidence="2" id="KW-1185">Reference proteome</keyword>
<reference evidence="1 2" key="1">
    <citation type="submission" date="2014-09" db="EMBL/GenBank/DDBJ databases">
        <title>Genome sequencing of Methyloceanibacter caenitepidi Gela4.</title>
        <authorList>
            <person name="Takeuchi M."/>
            <person name="Susumu S."/>
            <person name="Kamagata Y."/>
            <person name="Oshima K."/>
            <person name="Hattori M."/>
            <person name="Iwasaki W."/>
        </authorList>
    </citation>
    <scope>NUCLEOTIDE SEQUENCE [LARGE SCALE GENOMIC DNA]</scope>
    <source>
        <strain evidence="1 2">Gela4</strain>
    </source>
</reference>